<evidence type="ECO:0000313" key="3">
    <source>
        <dbReference type="Proteomes" id="UP000637359"/>
    </source>
</evidence>
<dbReference type="InterPro" id="IPR013653">
    <property type="entry name" value="GCN5-like_dom"/>
</dbReference>
<keyword evidence="3" id="KW-1185">Reference proteome</keyword>
<dbReference type="PROSITE" id="PS51186">
    <property type="entry name" value="GNAT"/>
    <property type="match status" value="1"/>
</dbReference>
<dbReference type="Proteomes" id="UP000637359">
    <property type="component" value="Unassembled WGS sequence"/>
</dbReference>
<dbReference type="InterPro" id="IPR000182">
    <property type="entry name" value="GNAT_dom"/>
</dbReference>
<proteinExistence type="predicted"/>
<feature type="domain" description="N-acetyltransferase" evidence="1">
    <location>
        <begin position="145"/>
        <end position="282"/>
    </location>
</feature>
<dbReference type="Gene3D" id="3.40.630.30">
    <property type="match status" value="1"/>
</dbReference>
<dbReference type="Pfam" id="PF08445">
    <property type="entry name" value="FR47"/>
    <property type="match status" value="1"/>
</dbReference>
<evidence type="ECO:0000313" key="2">
    <source>
        <dbReference type="EMBL" id="MBC5635574.1"/>
    </source>
</evidence>
<dbReference type="InterPro" id="IPR016181">
    <property type="entry name" value="Acyl_CoA_acyltransferase"/>
</dbReference>
<protein>
    <submittedName>
        <fullName evidence="2">GNAT family N-acetyltransferase</fullName>
    </submittedName>
</protein>
<accession>A0A923L323</accession>
<comment type="caution">
    <text evidence="2">The sequence shown here is derived from an EMBL/GenBank/DDBJ whole genome shotgun (WGS) entry which is preliminary data.</text>
</comment>
<dbReference type="GO" id="GO:0016747">
    <property type="term" value="F:acyltransferase activity, transferring groups other than amino-acyl groups"/>
    <property type="evidence" value="ECO:0007669"/>
    <property type="project" value="InterPro"/>
</dbReference>
<dbReference type="EMBL" id="JACOOL010000001">
    <property type="protein sequence ID" value="MBC5635574.1"/>
    <property type="molecule type" value="Genomic_DNA"/>
</dbReference>
<gene>
    <name evidence="2" type="ORF">H8S33_01930</name>
</gene>
<reference evidence="2" key="1">
    <citation type="submission" date="2020-08" db="EMBL/GenBank/DDBJ databases">
        <title>Genome public.</title>
        <authorList>
            <person name="Liu C."/>
            <person name="Sun Q."/>
        </authorList>
    </citation>
    <scope>NUCLEOTIDE SEQUENCE</scope>
    <source>
        <strain evidence="2">BX22</strain>
    </source>
</reference>
<sequence length="282" mass="31963">MKVRLESSIKRYLERVEDLLLNQEVLNNLMLGLLERGKETIGVFSDGIRLGLVEEDGEPIYAFMQTPPNKWILPSVDGPTEQVIPAIVHYLYRHKYPVPGVLGRSEQANQFVSLWKELSGKKATIHMKQLIYQLDEVKVTPNPEGKLILATDAHLSIVREWLYQFGGQANVPISKSRADSMARTYIQNQSLYLWRVNGEVVSMANNSRKTKNGATINAVFTPDQYKRKGHATSVVAALSQKLLDDGYTFCSLYTDLANPTSNSIYRKIGYYDIGESVEYHFE</sequence>
<name>A0A923L323_9BACI</name>
<organism evidence="2 3">
    <name type="scientific">Ornithinibacillus hominis</name>
    <dbReference type="NCBI Taxonomy" id="2763055"/>
    <lineage>
        <taxon>Bacteria</taxon>
        <taxon>Bacillati</taxon>
        <taxon>Bacillota</taxon>
        <taxon>Bacilli</taxon>
        <taxon>Bacillales</taxon>
        <taxon>Bacillaceae</taxon>
        <taxon>Ornithinibacillus</taxon>
    </lineage>
</organism>
<dbReference type="RefSeq" id="WP_186868274.1">
    <property type="nucleotide sequence ID" value="NZ_JACOOL010000001.1"/>
</dbReference>
<evidence type="ECO:0000259" key="1">
    <source>
        <dbReference type="PROSITE" id="PS51186"/>
    </source>
</evidence>
<dbReference type="AlphaFoldDB" id="A0A923L323"/>
<dbReference type="SUPFAM" id="SSF55729">
    <property type="entry name" value="Acyl-CoA N-acyltransferases (Nat)"/>
    <property type="match status" value="1"/>
</dbReference>